<name>A0A2H0KQM0_9BACT</name>
<dbReference type="SUPFAM" id="SSF53213">
    <property type="entry name" value="LigB-like"/>
    <property type="match status" value="1"/>
</dbReference>
<evidence type="ECO:0000313" key="3">
    <source>
        <dbReference type="Proteomes" id="UP000231550"/>
    </source>
</evidence>
<dbReference type="NCBIfam" id="TIGR04336">
    <property type="entry name" value="AmmeMemoSam_B"/>
    <property type="match status" value="1"/>
</dbReference>
<protein>
    <submittedName>
        <fullName evidence="2">AmmeMemoRadiSam system protein B</fullName>
    </submittedName>
</protein>
<accession>A0A2H0KQM0</accession>
<gene>
    <name evidence="2" type="primary">amrB</name>
    <name evidence="2" type="ORF">COV85_02120</name>
</gene>
<reference evidence="2 3" key="1">
    <citation type="submission" date="2017-09" db="EMBL/GenBank/DDBJ databases">
        <title>Depth-based differentiation of microbial function through sediment-hosted aquifers and enrichment of novel symbionts in the deep terrestrial subsurface.</title>
        <authorList>
            <person name="Probst A.J."/>
            <person name="Ladd B."/>
            <person name="Jarett J.K."/>
            <person name="Geller-Mcgrath D.E."/>
            <person name="Sieber C.M."/>
            <person name="Emerson J.B."/>
            <person name="Anantharaman K."/>
            <person name="Thomas B.C."/>
            <person name="Malmstrom R."/>
            <person name="Stieglmeier M."/>
            <person name="Klingl A."/>
            <person name="Woyke T."/>
            <person name="Ryan C.M."/>
            <person name="Banfield J.F."/>
        </authorList>
    </citation>
    <scope>NUCLEOTIDE SEQUENCE [LARGE SCALE GENOMIC DNA]</scope>
    <source>
        <strain evidence="2">CG11_big_fil_rev_8_21_14_0_20_44_10</strain>
    </source>
</reference>
<comment type="caution">
    <text evidence="2">The sequence shown here is derived from an EMBL/GenBank/DDBJ whole genome shotgun (WGS) entry which is preliminary data.</text>
</comment>
<sequence>MLVFASICPHPPIIIPSVGGKELNKTRKTVGAMKKLAEYFCSAKPNTAIIISPHGPMQYDQMSITVSKELRGDFSQFGDFKTTLSFKNNLEVVSAIKEAALKNGIPVGSVDIPQLDHGSLVPLYYLTQDYHSAKVIPIAFSPLSLQTHFNFGQAIGEAIGKSDGKIAVVASGDLSHRVTPDAPVGYSPRGKEFDEKLIDLLKKNDSEKILNMDPSLIEEAGECGLRSIIILLGALSGLKYNFEILSYEAPFGVGYLVAKANLS</sequence>
<dbReference type="EMBL" id="PCVN01000051">
    <property type="protein sequence ID" value="PIQ74461.1"/>
    <property type="molecule type" value="Genomic_DNA"/>
</dbReference>
<evidence type="ECO:0000313" key="2">
    <source>
        <dbReference type="EMBL" id="PIQ74461.1"/>
    </source>
</evidence>
<evidence type="ECO:0000259" key="1">
    <source>
        <dbReference type="Pfam" id="PF02900"/>
    </source>
</evidence>
<dbReference type="Pfam" id="PF02900">
    <property type="entry name" value="LigB"/>
    <property type="match status" value="1"/>
</dbReference>
<dbReference type="Proteomes" id="UP000231550">
    <property type="component" value="Unassembled WGS sequence"/>
</dbReference>
<dbReference type="Gene3D" id="3.40.830.10">
    <property type="entry name" value="LigB-like"/>
    <property type="match status" value="1"/>
</dbReference>
<feature type="domain" description="Extradiol ring-cleavage dioxygenase class III enzyme subunit B" evidence="1">
    <location>
        <begin position="7"/>
        <end position="257"/>
    </location>
</feature>
<organism evidence="2 3">
    <name type="scientific">Candidatus Portnoybacteria bacterium CG11_big_fil_rev_8_21_14_0_20_44_10</name>
    <dbReference type="NCBI Taxonomy" id="1974818"/>
    <lineage>
        <taxon>Bacteria</taxon>
        <taxon>Candidatus Portnoyibacteriota</taxon>
    </lineage>
</organism>
<dbReference type="GO" id="GO:0016702">
    <property type="term" value="F:oxidoreductase activity, acting on single donors with incorporation of molecular oxygen, incorporation of two atoms of oxygen"/>
    <property type="evidence" value="ECO:0007669"/>
    <property type="project" value="UniProtKB-ARBA"/>
</dbReference>
<dbReference type="CDD" id="cd07951">
    <property type="entry name" value="ED_3B_N_AMMECR1"/>
    <property type="match status" value="1"/>
</dbReference>
<dbReference type="GO" id="GO:0008198">
    <property type="term" value="F:ferrous iron binding"/>
    <property type="evidence" value="ECO:0007669"/>
    <property type="project" value="InterPro"/>
</dbReference>
<dbReference type="AlphaFoldDB" id="A0A2H0KQM0"/>
<dbReference type="InterPro" id="IPR004183">
    <property type="entry name" value="Xdiol_dOase_suB"/>
</dbReference>
<proteinExistence type="predicted"/>